<dbReference type="EMBL" id="JADKNH010000021">
    <property type="protein sequence ID" value="MBF4695871.1"/>
    <property type="molecule type" value="Genomic_DNA"/>
</dbReference>
<proteinExistence type="predicted"/>
<dbReference type="Pfam" id="PF14501">
    <property type="entry name" value="HATPase_c_5"/>
    <property type="match status" value="1"/>
</dbReference>
<feature type="transmembrane region" description="Helical" evidence="1">
    <location>
        <begin position="6"/>
        <end position="27"/>
    </location>
</feature>
<feature type="transmembrane region" description="Helical" evidence="1">
    <location>
        <begin position="178"/>
        <end position="196"/>
    </location>
</feature>
<dbReference type="RefSeq" id="WP_194704105.1">
    <property type="nucleotide sequence ID" value="NZ_JADKNH010000021.1"/>
</dbReference>
<evidence type="ECO:0000259" key="2">
    <source>
        <dbReference type="Pfam" id="PF14501"/>
    </source>
</evidence>
<dbReference type="Proteomes" id="UP000614200">
    <property type="component" value="Unassembled WGS sequence"/>
</dbReference>
<feature type="transmembrane region" description="Helical" evidence="1">
    <location>
        <begin position="82"/>
        <end position="107"/>
    </location>
</feature>
<evidence type="ECO:0000313" key="3">
    <source>
        <dbReference type="EMBL" id="MBF4695871.1"/>
    </source>
</evidence>
<evidence type="ECO:0000313" key="4">
    <source>
        <dbReference type="Proteomes" id="UP000614200"/>
    </source>
</evidence>
<reference evidence="3 4" key="1">
    <citation type="submission" date="2020-11" db="EMBL/GenBank/DDBJ databases">
        <title>Fusibacter basophilias sp. nov.</title>
        <authorList>
            <person name="Qiu D."/>
        </authorList>
    </citation>
    <scope>NUCLEOTIDE SEQUENCE [LARGE SCALE GENOMIC DNA]</scope>
    <source>
        <strain evidence="3 4">Q10-2</strain>
    </source>
</reference>
<keyword evidence="4" id="KW-1185">Reference proteome</keyword>
<feature type="transmembrane region" description="Helical" evidence="1">
    <location>
        <begin position="113"/>
        <end position="136"/>
    </location>
</feature>
<evidence type="ECO:0000256" key="1">
    <source>
        <dbReference type="SAM" id="Phobius"/>
    </source>
</evidence>
<dbReference type="PANTHER" id="PTHR40448">
    <property type="entry name" value="TWO-COMPONENT SENSOR HISTIDINE KINASE"/>
    <property type="match status" value="1"/>
</dbReference>
<name>A0ABR9ZZT1_9FIRM</name>
<keyword evidence="1" id="KW-1133">Transmembrane helix</keyword>
<keyword evidence="1" id="KW-0812">Transmembrane</keyword>
<sequence>MNSAMANEIIGTLLELSIFFYIFYKLLDLDKKDLRQYLLIYIGMTTLVIVSNHYFLGYGAFIYIFAFIFVLKWFTQESLFKVLFVFVSSMIALLCVEIVLIPLLGMITTAEVVVTIISLAIANILMVVLIQLFEAPLKSYIQKYENRYINYIAINIFLYAFIYKILWDHDESLVRENMLYFGIAMFLLLVVNYFVYREVATISERNKALEVQEQMRETLEQMILEIRSKQHEYKNNLTTIIGILETNPADEACLKIENFLNDVYVYDGFESDLLQIDRDIVKAVLFMKRSEAREKGIHFTYDCQVSLTALSVLDYEISLVLNNLINNAFEAVQFDDEPWVRLEIGFDAKEKAFYFQTKNAGHSVEPAHLLKLSDKNFTTKSAEKKTRGFGLWTIKNIAKKHNGHLELYFENDDIVIKVLFS</sequence>
<keyword evidence="1" id="KW-0472">Membrane</keyword>
<feature type="transmembrane region" description="Helical" evidence="1">
    <location>
        <begin position="56"/>
        <end position="75"/>
    </location>
</feature>
<dbReference type="InterPro" id="IPR032834">
    <property type="entry name" value="NatK-like_C"/>
</dbReference>
<feature type="domain" description="Sensor histidine kinase NatK-like C-terminal" evidence="2">
    <location>
        <begin position="316"/>
        <end position="420"/>
    </location>
</feature>
<comment type="caution">
    <text evidence="3">The sequence shown here is derived from an EMBL/GenBank/DDBJ whole genome shotgun (WGS) entry which is preliminary data.</text>
</comment>
<dbReference type="SUPFAM" id="SSF55874">
    <property type="entry name" value="ATPase domain of HSP90 chaperone/DNA topoisomerase II/histidine kinase"/>
    <property type="match status" value="1"/>
</dbReference>
<accession>A0ABR9ZZT1</accession>
<gene>
    <name evidence="3" type="ORF">ISU02_22465</name>
</gene>
<protein>
    <submittedName>
        <fullName evidence="3">GHKL domain-containing protein</fullName>
    </submittedName>
</protein>
<dbReference type="Gene3D" id="3.30.565.10">
    <property type="entry name" value="Histidine kinase-like ATPase, C-terminal domain"/>
    <property type="match status" value="1"/>
</dbReference>
<dbReference type="PANTHER" id="PTHR40448:SF1">
    <property type="entry name" value="TWO-COMPONENT SENSOR HISTIDINE KINASE"/>
    <property type="match status" value="1"/>
</dbReference>
<feature type="transmembrane region" description="Helical" evidence="1">
    <location>
        <begin position="148"/>
        <end position="166"/>
    </location>
</feature>
<organism evidence="3 4">
    <name type="scientific">Fusibacter ferrireducens</name>
    <dbReference type="NCBI Taxonomy" id="2785058"/>
    <lineage>
        <taxon>Bacteria</taxon>
        <taxon>Bacillati</taxon>
        <taxon>Bacillota</taxon>
        <taxon>Clostridia</taxon>
        <taxon>Eubacteriales</taxon>
        <taxon>Eubacteriales Family XII. Incertae Sedis</taxon>
        <taxon>Fusibacter</taxon>
    </lineage>
</organism>
<dbReference type="InterPro" id="IPR036890">
    <property type="entry name" value="HATPase_C_sf"/>
</dbReference>